<evidence type="ECO:0000313" key="5">
    <source>
        <dbReference type="EMBL" id="AAM00701.1"/>
    </source>
</evidence>
<dbReference type="Proteomes" id="UP000099188">
    <property type="component" value="Segment"/>
</dbReference>
<keyword evidence="6" id="KW-1185">Reference proteome</keyword>
<evidence type="ECO:0000256" key="2">
    <source>
        <dbReference type="ARBA" id="ARBA00022612"/>
    </source>
</evidence>
<keyword evidence="1" id="KW-1048">Host nucleus</keyword>
<dbReference type="EMBL" id="AF480884">
    <property type="protein sequence ID" value="AAM00701.1"/>
    <property type="molecule type" value="Genomic_DNA"/>
</dbReference>
<name>Q8QS37_9BETA</name>
<reference evidence="5 6" key="1">
    <citation type="journal article" date="2003" name="J. Gen. Virol.">
        <title>The human cytomegalovirus genome revisited: comparison with the chimpanzee cytomegalovirus genome.</title>
        <authorList>
            <person name="Davison A.J."/>
            <person name="Dolan A."/>
            <person name="Akter P."/>
            <person name="Addison C."/>
            <person name="Dargan D.J."/>
            <person name="Alcendor D.J."/>
            <person name="McGeoch D.J."/>
            <person name="Hayward G.S."/>
        </authorList>
    </citation>
    <scope>NUCLEOTIDE SEQUENCE [LARGE SCALE GENOMIC DNA]</scope>
    <source>
        <strain evidence="5">Heberling</strain>
    </source>
</reference>
<organism evidence="5 6">
    <name type="scientific">Panine betaherpesvirus 2</name>
    <name type="common">Chimpanzee cytomegalovirus</name>
    <dbReference type="NCBI Taxonomy" id="188763"/>
    <lineage>
        <taxon>Viruses</taxon>
        <taxon>Duplodnaviria</taxon>
        <taxon>Heunggongvirae</taxon>
        <taxon>Peploviricota</taxon>
        <taxon>Herviviricetes</taxon>
        <taxon>Herpesvirales</taxon>
        <taxon>Orthoherpesviridae</taxon>
        <taxon>Betaherpesvirinae</taxon>
        <taxon>Cytomegalovirus</taxon>
        <taxon>Cytomegalovirus paninebeta2</taxon>
    </lineage>
</organism>
<accession>Q8QS37</accession>
<evidence type="ECO:0000256" key="3">
    <source>
        <dbReference type="ARBA" id="ARBA00023219"/>
    </source>
</evidence>
<dbReference type="GO" id="GO:0019073">
    <property type="term" value="P:viral DNA genome packaging"/>
    <property type="evidence" value="ECO:0007669"/>
    <property type="project" value="InterPro"/>
</dbReference>
<evidence type="ECO:0000256" key="1">
    <source>
        <dbReference type="ARBA" id="ARBA00022562"/>
    </source>
</evidence>
<keyword evidence="3" id="KW-0231">Viral genome packaging</keyword>
<proteinExistence type="inferred from homology"/>
<evidence type="ECO:0000256" key="4">
    <source>
        <dbReference type="SAM" id="MobiDB-lite"/>
    </source>
</evidence>
<gene>
    <name evidence="5" type="primary">UL51</name>
    <name evidence="5" type="ORF">CCMVgp053</name>
</gene>
<dbReference type="KEGG" id="vg:935490"/>
<dbReference type="InterPro" id="IPR005208">
    <property type="entry name" value="Herpes_TT2"/>
</dbReference>
<dbReference type="HAMAP" id="MF_04015">
    <property type="entry name" value="HSV_TRM2"/>
    <property type="match status" value="1"/>
</dbReference>
<dbReference type="RefSeq" id="NP_612695.1">
    <property type="nucleotide sequence ID" value="NC_003521.1"/>
</dbReference>
<sequence>MATLRGRETTTPSPPPPQLGGEDPGREVDDYKGGEGRFEVDDSRDDDGEDSPSSSVPPPLVIDEDAEYGLGEAEDDLLVQFEPMLPRVYDLLLPSLDARLNFVNAGQKYAAFLKYVHGECASCSHGQILREKTQLLTAIVTKLMDINGILEGKDELASGK</sequence>
<dbReference type="GeneID" id="935490"/>
<feature type="compositionally biased region" description="Basic and acidic residues" evidence="4">
    <location>
        <begin position="23"/>
        <end position="41"/>
    </location>
</feature>
<keyword evidence="2" id="KW-1188">Viral release from host cell</keyword>
<dbReference type="Pfam" id="PF03581">
    <property type="entry name" value="Herpes_UL33"/>
    <property type="match status" value="1"/>
</dbReference>
<feature type="region of interest" description="Disordered" evidence="4">
    <location>
        <begin position="1"/>
        <end position="62"/>
    </location>
</feature>
<protein>
    <submittedName>
        <fullName evidence="5">DNA packaging protein UL51</fullName>
    </submittedName>
</protein>
<evidence type="ECO:0000313" key="6">
    <source>
        <dbReference type="Proteomes" id="UP000099188"/>
    </source>
</evidence>
<dbReference type="OrthoDB" id="25354at10239"/>